<dbReference type="SUPFAM" id="SSF101790">
    <property type="entry name" value="Aminomethyltransferase beta-barrel domain"/>
    <property type="match status" value="1"/>
</dbReference>
<dbReference type="OrthoDB" id="9772660at2"/>
<dbReference type="PANTHER" id="PTHR43757:SF2">
    <property type="entry name" value="AMINOMETHYLTRANSFERASE, MITOCHONDRIAL"/>
    <property type="match status" value="1"/>
</dbReference>
<gene>
    <name evidence="4" type="ORF">DRV85_15665</name>
</gene>
<dbReference type="PIRSF" id="PIRSF006487">
    <property type="entry name" value="GcvT"/>
    <property type="match status" value="1"/>
</dbReference>
<name>A0A365U5G2_9RHOB</name>
<feature type="domain" description="Aminomethyltransferase C-terminal" evidence="3">
    <location>
        <begin position="305"/>
        <end position="353"/>
    </location>
</feature>
<evidence type="ECO:0000256" key="1">
    <source>
        <dbReference type="PIRSR" id="PIRSR006487-1"/>
    </source>
</evidence>
<dbReference type="Pfam" id="PF01571">
    <property type="entry name" value="GCV_T"/>
    <property type="match status" value="1"/>
</dbReference>
<dbReference type="EMBL" id="QNTQ01000016">
    <property type="protein sequence ID" value="RBI83494.1"/>
    <property type="molecule type" value="Genomic_DNA"/>
</dbReference>
<dbReference type="Pfam" id="PF08669">
    <property type="entry name" value="GCV_T_C"/>
    <property type="match status" value="1"/>
</dbReference>
<dbReference type="InterPro" id="IPR028896">
    <property type="entry name" value="GcvT/YgfZ/DmdA"/>
</dbReference>
<evidence type="ECO:0000259" key="3">
    <source>
        <dbReference type="Pfam" id="PF08669"/>
    </source>
</evidence>
<dbReference type="SUPFAM" id="SSF103025">
    <property type="entry name" value="Folate-binding domain"/>
    <property type="match status" value="1"/>
</dbReference>
<comment type="caution">
    <text evidence="4">The sequence shown here is derived from an EMBL/GenBank/DDBJ whole genome shotgun (WGS) entry which is preliminary data.</text>
</comment>
<dbReference type="GO" id="GO:0016740">
    <property type="term" value="F:transferase activity"/>
    <property type="evidence" value="ECO:0007669"/>
    <property type="project" value="UniProtKB-KW"/>
</dbReference>
<evidence type="ECO:0000313" key="4">
    <source>
        <dbReference type="EMBL" id="RBI83494.1"/>
    </source>
</evidence>
<evidence type="ECO:0000259" key="2">
    <source>
        <dbReference type="Pfam" id="PF01571"/>
    </source>
</evidence>
<dbReference type="InterPro" id="IPR013977">
    <property type="entry name" value="GcvT_C"/>
</dbReference>
<dbReference type="InterPro" id="IPR029043">
    <property type="entry name" value="GcvT/YgfZ_C"/>
</dbReference>
<feature type="binding site" evidence="1">
    <location>
        <position position="207"/>
    </location>
    <ligand>
        <name>substrate</name>
    </ligand>
</feature>
<feature type="domain" description="GCVT N-terminal" evidence="2">
    <location>
        <begin position="35"/>
        <end position="281"/>
    </location>
</feature>
<protein>
    <submittedName>
        <fullName evidence="4">Aminomethyl transferase family protein</fullName>
    </submittedName>
</protein>
<dbReference type="Gene3D" id="3.30.1360.120">
    <property type="entry name" value="Probable tRNA modification gtpase trme, domain 1"/>
    <property type="match status" value="1"/>
</dbReference>
<sequence length="401" mass="44475">MNARDSFAGRAATPVPQGLIDGPFHQRLAALNHARAWYDWAGYAAPSVLDTVEFEYFALRNAASLFDISPMRKFRVAGPQAEAMLNRMVTRDVARLAPGRVAYVLWCDEEGMVIDDGTLFRFGPDDFRLCCQEPMFGWLEDAAWGFDCAVTDETDALAALALQGPTSHAILKAAGLDLGDLRPFAHREVAPGLAISRTGFTGDLGYEFWGAWDAALPLWDRLWEAGRAHGLRAVGYEAVNIARIEAGFLTAGVDFQPVHAAERLHRGRTPRELGLERLVDFGKGHFNGRRALLAAEKRGPRSRLLRLDVEGHKPAQGALIYHGRRREVGHVTSGTWSPTAKRNIALAEVRAPWGTTKSGDLWAEIYTCEEGVWERRMVRARPQRAAFYRPARARATPPADF</sequence>
<evidence type="ECO:0000313" key="5">
    <source>
        <dbReference type="Proteomes" id="UP000253370"/>
    </source>
</evidence>
<dbReference type="InterPro" id="IPR027266">
    <property type="entry name" value="TrmE/GcvT-like"/>
</dbReference>
<dbReference type="RefSeq" id="WP_113290423.1">
    <property type="nucleotide sequence ID" value="NZ_QNTQ01000016.1"/>
</dbReference>
<dbReference type="AlphaFoldDB" id="A0A365U5G2"/>
<keyword evidence="5" id="KW-1185">Reference proteome</keyword>
<reference evidence="4 5" key="1">
    <citation type="submission" date="2018-07" db="EMBL/GenBank/DDBJ databases">
        <title>Rhodosalinus sp. strain E84T genomic sequence and assembly.</title>
        <authorList>
            <person name="Liu Z.-W."/>
            <person name="Lu D.-C."/>
        </authorList>
    </citation>
    <scope>NUCLEOTIDE SEQUENCE [LARGE SCALE GENOMIC DNA]</scope>
    <source>
        <strain evidence="4 5">E84</strain>
    </source>
</reference>
<dbReference type="InterPro" id="IPR006222">
    <property type="entry name" value="GCVT_N"/>
</dbReference>
<keyword evidence="4" id="KW-0808">Transferase</keyword>
<dbReference type="Proteomes" id="UP000253370">
    <property type="component" value="Unassembled WGS sequence"/>
</dbReference>
<dbReference type="PANTHER" id="PTHR43757">
    <property type="entry name" value="AMINOMETHYLTRANSFERASE"/>
    <property type="match status" value="1"/>
</dbReference>
<proteinExistence type="predicted"/>
<accession>A0A365U5G2</accession>
<organism evidence="4 5">
    <name type="scientific">Rhodosalinus halophilus</name>
    <dbReference type="NCBI Taxonomy" id="2259333"/>
    <lineage>
        <taxon>Bacteria</taxon>
        <taxon>Pseudomonadati</taxon>
        <taxon>Pseudomonadota</taxon>
        <taxon>Alphaproteobacteria</taxon>
        <taxon>Rhodobacterales</taxon>
        <taxon>Paracoccaceae</taxon>
        <taxon>Rhodosalinus</taxon>
    </lineage>
</organism>